<name>Q1A4S7_9BBAC</name>
<keyword evidence="3" id="KW-1185">Reference proteome</keyword>
<dbReference type="Proteomes" id="UP000202317">
    <property type="component" value="Segment"/>
</dbReference>
<feature type="domain" description="Baculovirus polyhedron envelope protein PEP N-terminal" evidence="1">
    <location>
        <begin position="10"/>
        <end position="115"/>
    </location>
</feature>
<gene>
    <name evidence="2" type="primary">pep</name>
</gene>
<organism evidence="2 3">
    <name type="scientific">Choristoneura occidentalis granulovirus</name>
    <dbReference type="NCBI Taxonomy" id="364745"/>
    <lineage>
        <taxon>Viruses</taxon>
        <taxon>Viruses incertae sedis</taxon>
        <taxon>Naldaviricetes</taxon>
        <taxon>Lefavirales</taxon>
        <taxon>Baculoviridae</taxon>
        <taxon>Betabaculovirus</taxon>
        <taxon>Betabaculovirus chofumiferanae</taxon>
    </lineage>
</organism>
<dbReference type="KEGG" id="vg:4155942"/>
<dbReference type="GO" id="GO:0005198">
    <property type="term" value="F:structural molecule activity"/>
    <property type="evidence" value="ECO:0007669"/>
    <property type="project" value="InterPro"/>
</dbReference>
<evidence type="ECO:0000259" key="1">
    <source>
        <dbReference type="Pfam" id="PF04512"/>
    </source>
</evidence>
<dbReference type="InterPro" id="IPR007600">
    <property type="entry name" value="Baculo_PEP_N"/>
</dbReference>
<dbReference type="EMBL" id="DQ333351">
    <property type="protein sequence ID" value="ABC61153.1"/>
    <property type="molecule type" value="Genomic_DNA"/>
</dbReference>
<dbReference type="RefSeq" id="YP_654440.1">
    <property type="nucleotide sequence ID" value="NC_008168.1"/>
</dbReference>
<proteinExistence type="predicted"/>
<sequence>MSCLFTKNFDGVNVPFLFLDMTLWVGADEVLRILKLPTQILFSLPDSEKTTLKQLKPCSDNNKWFITSLGVGLLVSRLINRGYDNESLLPERANAFANIFITDIVFEIRVNCLICSISKTEDAVLNLLNEPILV</sequence>
<dbReference type="OrthoDB" id="17883at10239"/>
<protein>
    <submittedName>
        <fullName evidence="2">PEP</fullName>
    </submittedName>
</protein>
<dbReference type="GO" id="GO:0019028">
    <property type="term" value="C:viral capsid"/>
    <property type="evidence" value="ECO:0007669"/>
    <property type="project" value="InterPro"/>
</dbReference>
<dbReference type="Pfam" id="PF04512">
    <property type="entry name" value="Baculo_PEP_N"/>
    <property type="match status" value="1"/>
</dbReference>
<dbReference type="GeneID" id="4155942"/>
<evidence type="ECO:0000313" key="2">
    <source>
        <dbReference type="EMBL" id="ABC61153.1"/>
    </source>
</evidence>
<accession>Q1A4S7</accession>
<reference evidence="2 3" key="1">
    <citation type="journal article" date="2006" name="J. Gen. Virol.">
        <title>Sequence analysis of the Choristoneura occidentalis granulovirus genome.</title>
        <authorList>
            <person name="Escasa S.R."/>
            <person name="Lauzon H.A.M."/>
            <person name="Mathur A.C."/>
            <person name="Krell P.J."/>
            <person name="Arif B.M."/>
        </authorList>
    </citation>
    <scope>NUCLEOTIDE SEQUENCE [LARGE SCALE GENOMIC DNA]</scope>
</reference>
<evidence type="ECO:0000313" key="3">
    <source>
        <dbReference type="Proteomes" id="UP000202317"/>
    </source>
</evidence>
<dbReference type="GO" id="GO:0019031">
    <property type="term" value="C:viral envelope"/>
    <property type="evidence" value="ECO:0007669"/>
    <property type="project" value="InterPro"/>
</dbReference>